<evidence type="ECO:0000313" key="4">
    <source>
        <dbReference type="EMBL" id="AOM77242.1"/>
    </source>
</evidence>
<keyword evidence="2" id="KW-1133">Transmembrane helix</keyword>
<protein>
    <recommendedName>
        <fullName evidence="3">IPT/TIG domain-containing protein</fullName>
    </recommendedName>
</protein>
<evidence type="ECO:0000256" key="2">
    <source>
        <dbReference type="SAM" id="Phobius"/>
    </source>
</evidence>
<dbReference type="OrthoDB" id="670826at2"/>
<evidence type="ECO:0000313" key="5">
    <source>
        <dbReference type="Proteomes" id="UP000094313"/>
    </source>
</evidence>
<organism evidence="4 5">
    <name type="scientific">Pedobacter steynii</name>
    <dbReference type="NCBI Taxonomy" id="430522"/>
    <lineage>
        <taxon>Bacteria</taxon>
        <taxon>Pseudomonadati</taxon>
        <taxon>Bacteroidota</taxon>
        <taxon>Sphingobacteriia</taxon>
        <taxon>Sphingobacteriales</taxon>
        <taxon>Sphingobacteriaceae</taxon>
        <taxon>Pedobacter</taxon>
    </lineage>
</organism>
<dbReference type="AlphaFoldDB" id="A0A1D7QEZ1"/>
<dbReference type="PANTHER" id="PTHR46769:SF2">
    <property type="entry name" value="FIBROCYSTIN-L ISOFORM 2 PRECURSOR-RELATED"/>
    <property type="match status" value="1"/>
</dbReference>
<dbReference type="Gene3D" id="2.120.10.30">
    <property type="entry name" value="TolB, C-terminal domain"/>
    <property type="match status" value="2"/>
</dbReference>
<accession>A0A1D7QEZ1</accession>
<dbReference type="Gene3D" id="2.60.40.10">
    <property type="entry name" value="Immunoglobulins"/>
    <property type="match status" value="5"/>
</dbReference>
<feature type="domain" description="IPT/TIG" evidence="3">
    <location>
        <begin position="203"/>
        <end position="281"/>
    </location>
</feature>
<dbReference type="Proteomes" id="UP000094313">
    <property type="component" value="Chromosome"/>
</dbReference>
<dbReference type="InterPro" id="IPR011042">
    <property type="entry name" value="6-blade_b-propeller_TolB-like"/>
</dbReference>
<name>A0A1D7QEZ1_9SPHI</name>
<feature type="domain" description="IPT/TIG" evidence="3">
    <location>
        <begin position="41"/>
        <end position="121"/>
    </location>
</feature>
<dbReference type="InterPro" id="IPR013783">
    <property type="entry name" value="Ig-like_fold"/>
</dbReference>
<keyword evidence="2" id="KW-0812">Transmembrane</keyword>
<sequence>MIQKRTYSSLYLMSFTTVIFMIVLFTLSCKKDKELKGEQIPFKVDSYYPNSGNEGTLVTILGTGFDTKAENISITFSGQQADVIAVHEDKIIVRAPKEGKSGMIQMKSGSNHSDVGSYKYQQLSLKEIFPTNGSAGSHIRIMGEGFSSISSPAAVLINGKEAIVVSVSDTVLVVEVPENAGTGPVQVKVNGFESTGPVFHYQTITAIRPLTGGKGTRVTITGSGFAAEIAGNTIDFNGKPAAVISAKENEIVVIAPEGVESGPVSLTINKQRTSGPDFTVVPLPTIEFVSPLSGPGGIEMVIKGLTFSPEKEENKVSINGVIVPLTSATNNELKLIIPGNTGSGEIRVSVNDQEVTGPKFFDQSLGIKSMTPDNGLSGTEVTLTGTGFSSNPSGNIVTFNNVAATILSATETKITVKAPANVLTGNLKVKVGNLEATAPKPFRRAGVLTLVGGPGSTNVDLSTNGSIVVDASGNVFAIENTKNRVLKISASGQVSVFAGSSGGQSGLQNGMGTEARFRFENFGSLTIDKNQNLYVADYGNQLIRKISPQGLVSTFMTGVGNVFAMTTDAAGNIYAMRGTQNAMRMTPQGGLSSLNVSSRNYTHRPAFDQEGNLYMSPDDFEVYISKYPYRADGTIPQPPVKHWAGNPAETGYADGIGRQVKFTWLRGMQVADQKLFILDSDNAFNISIRQANLQTGEVVTVMKSVRGYQDGNLDVARFISLQDLAIDKEGVLYILDNWNNAIRKVYIK</sequence>
<gene>
    <name evidence="4" type="ORF">BFS30_08755</name>
</gene>
<feature type="domain" description="IPT/TIG" evidence="3">
    <location>
        <begin position="283"/>
        <end position="361"/>
    </location>
</feature>
<dbReference type="PANTHER" id="PTHR46769">
    <property type="entry name" value="POLYCYSTIC KIDNEY AND HEPATIC DISEASE 1 (AUTOSOMAL RECESSIVE)-LIKE 1"/>
    <property type="match status" value="1"/>
</dbReference>
<keyword evidence="1" id="KW-0732">Signal</keyword>
<dbReference type="InterPro" id="IPR052387">
    <property type="entry name" value="Fibrocystin"/>
</dbReference>
<dbReference type="InterPro" id="IPR014756">
    <property type="entry name" value="Ig_E-set"/>
</dbReference>
<dbReference type="CDD" id="cd00603">
    <property type="entry name" value="IPT_PCSR"/>
    <property type="match status" value="3"/>
</dbReference>
<dbReference type="SMART" id="SM00429">
    <property type="entry name" value="IPT"/>
    <property type="match status" value="5"/>
</dbReference>
<dbReference type="CDD" id="cd00102">
    <property type="entry name" value="IPT"/>
    <property type="match status" value="1"/>
</dbReference>
<evidence type="ECO:0000259" key="3">
    <source>
        <dbReference type="SMART" id="SM00429"/>
    </source>
</evidence>
<feature type="domain" description="IPT/TIG" evidence="3">
    <location>
        <begin position="364"/>
        <end position="445"/>
    </location>
</feature>
<evidence type="ECO:0000256" key="1">
    <source>
        <dbReference type="ARBA" id="ARBA00022729"/>
    </source>
</evidence>
<dbReference type="KEGG" id="psty:BFS30_08755"/>
<dbReference type="PROSITE" id="PS51257">
    <property type="entry name" value="PROKAR_LIPOPROTEIN"/>
    <property type="match status" value="1"/>
</dbReference>
<dbReference type="Pfam" id="PF01833">
    <property type="entry name" value="TIG"/>
    <property type="match status" value="5"/>
</dbReference>
<feature type="domain" description="IPT/TIG" evidence="3">
    <location>
        <begin position="122"/>
        <end position="202"/>
    </location>
</feature>
<dbReference type="SUPFAM" id="SSF81296">
    <property type="entry name" value="E set domains"/>
    <property type="match status" value="5"/>
</dbReference>
<proteinExistence type="predicted"/>
<keyword evidence="5" id="KW-1185">Reference proteome</keyword>
<reference evidence="4 5" key="1">
    <citation type="submission" date="2016-08" db="EMBL/GenBank/DDBJ databases">
        <authorList>
            <person name="Seilhamer J.J."/>
        </authorList>
    </citation>
    <scope>NUCLEOTIDE SEQUENCE [LARGE SCALE GENOMIC DNA]</scope>
    <source>
        <strain evidence="4 5">DX4</strain>
    </source>
</reference>
<dbReference type="EMBL" id="CP017141">
    <property type="protein sequence ID" value="AOM77242.1"/>
    <property type="molecule type" value="Genomic_DNA"/>
</dbReference>
<keyword evidence="2" id="KW-0472">Membrane</keyword>
<dbReference type="SUPFAM" id="SSF101898">
    <property type="entry name" value="NHL repeat"/>
    <property type="match status" value="1"/>
</dbReference>
<dbReference type="InterPro" id="IPR002909">
    <property type="entry name" value="IPT_dom"/>
</dbReference>
<feature type="transmembrane region" description="Helical" evidence="2">
    <location>
        <begin position="7"/>
        <end position="27"/>
    </location>
</feature>
<dbReference type="RefSeq" id="WP_069378933.1">
    <property type="nucleotide sequence ID" value="NZ_CP017141.1"/>
</dbReference>